<dbReference type="EMBL" id="AP017928">
    <property type="protein sequence ID" value="BBA32233.1"/>
    <property type="molecule type" value="Genomic_DNA"/>
</dbReference>
<dbReference type="OrthoDB" id="9800597at2"/>
<dbReference type="Gene3D" id="3.40.30.10">
    <property type="entry name" value="Glutaredoxin"/>
    <property type="match status" value="1"/>
</dbReference>
<accession>A0A286P3L1</accession>
<dbReference type="AlphaFoldDB" id="A0A286P3L1"/>
<dbReference type="SUPFAM" id="SSF52833">
    <property type="entry name" value="Thioredoxin-like"/>
    <property type="match status" value="1"/>
</dbReference>
<keyword evidence="2" id="KW-1185">Reference proteome</keyword>
<proteinExistence type="predicted"/>
<dbReference type="KEGG" id="mmai:sS8_0265"/>
<dbReference type="CDD" id="cd02980">
    <property type="entry name" value="TRX_Fd_family"/>
    <property type="match status" value="1"/>
</dbReference>
<name>A0A286P3L1_9GAMM</name>
<evidence type="ECO:0000313" key="2">
    <source>
        <dbReference type="Proteomes" id="UP000266313"/>
    </source>
</evidence>
<gene>
    <name evidence="1" type="ORF">sS8_0265</name>
</gene>
<dbReference type="InterPro" id="IPR036249">
    <property type="entry name" value="Thioredoxin-like_sf"/>
</dbReference>
<reference evidence="1 2" key="1">
    <citation type="submission" date="2016-12" db="EMBL/GenBank/DDBJ databases">
        <title>Genome sequencing of Methylocaldum marinum.</title>
        <authorList>
            <person name="Takeuchi M."/>
            <person name="Kamagata Y."/>
            <person name="Hiraoka S."/>
            <person name="Oshima K."/>
            <person name="Hattori M."/>
            <person name="Iwasaki W."/>
        </authorList>
    </citation>
    <scope>NUCLEOTIDE SEQUENCE [LARGE SCALE GENOMIC DNA]</scope>
    <source>
        <strain evidence="1 2">S8</strain>
    </source>
</reference>
<dbReference type="Proteomes" id="UP000266313">
    <property type="component" value="Chromosome"/>
</dbReference>
<sequence>MSNINCEKASEERVEDRIFRTHIFFCTNSRDNRTRSCGGSGGQDLFLYAKQKVRKSGDSAAGVRINSAGCLGRCEKGPCVVIYPEGAWYSVNNAADVDTILHHHVAPVSEGGVD</sequence>
<evidence type="ECO:0000313" key="1">
    <source>
        <dbReference type="EMBL" id="BBA32233.1"/>
    </source>
</evidence>
<organism evidence="1 2">
    <name type="scientific">Methylocaldum marinum</name>
    <dbReference type="NCBI Taxonomy" id="1432792"/>
    <lineage>
        <taxon>Bacteria</taxon>
        <taxon>Pseudomonadati</taxon>
        <taxon>Pseudomonadota</taxon>
        <taxon>Gammaproteobacteria</taxon>
        <taxon>Methylococcales</taxon>
        <taxon>Methylococcaceae</taxon>
        <taxon>Methylocaldum</taxon>
    </lineage>
</organism>
<protein>
    <submittedName>
        <fullName evidence="1">Ferredoxin 2fe-2s protein</fullName>
    </submittedName>
</protein>
<dbReference type="RefSeq" id="WP_119628064.1">
    <property type="nucleotide sequence ID" value="NZ_AP017928.1"/>
</dbReference>